<protein>
    <recommendedName>
        <fullName evidence="4">Haloacid dehalogenase-like hydrolase domain-containing protein</fullName>
    </recommendedName>
</protein>
<sequence length="381" mass="38729">MASVAAAAPTANGLRLQRSVQAARISRAASIHSAPVQRHRRWRQAAAGSGSSDEEASSSSSSERLGLIIECDGALVDAHEIGHDCTNWNAAIFYDLMRLGDGTGEGVIAAYYGIRGWPMMLASSERGAFLKKVHAIKVRILREMTAKGEVPVRPGVAQFLDDALAEGAPVAVVAATASVPEDGLVSSAMLNLGPNRAFQLRVVSMGAGSGATPFGGEGAEGAAAPPQGGSGGEAGDELPGASFEQQVAAAQARAKSQAAQEFVRAYNLQRASGMGMAVDPKMMAAAERAGLISPQFMSALADSLGTSPGSTLVVGGGHTILEAGRSAGMLALAVPPSVAMRGGFAAADAVFDGYGAGGGLTWWKAKLLLQKKRMAEGGGAA</sequence>
<dbReference type="FunCoup" id="E1Z4A9">
    <property type="interactions" value="596"/>
</dbReference>
<evidence type="ECO:0000256" key="1">
    <source>
        <dbReference type="SAM" id="MobiDB-lite"/>
    </source>
</evidence>
<dbReference type="InterPro" id="IPR023198">
    <property type="entry name" value="PGP-like_dom2"/>
</dbReference>
<dbReference type="InParanoid" id="E1Z4A9"/>
<dbReference type="SUPFAM" id="SSF56784">
    <property type="entry name" value="HAD-like"/>
    <property type="match status" value="1"/>
</dbReference>
<dbReference type="GO" id="GO:0016787">
    <property type="term" value="F:hydrolase activity"/>
    <property type="evidence" value="ECO:0007669"/>
    <property type="project" value="InterPro"/>
</dbReference>
<dbReference type="OrthoDB" id="545219at2759"/>
<proteinExistence type="predicted"/>
<name>E1Z4A9_CHLVA</name>
<dbReference type="EMBL" id="GL433836">
    <property type="protein sequence ID" value="EFN59021.1"/>
    <property type="molecule type" value="Genomic_DNA"/>
</dbReference>
<dbReference type="Gene3D" id="1.10.150.240">
    <property type="entry name" value="Putative phosphatase, domain 2"/>
    <property type="match status" value="1"/>
</dbReference>
<evidence type="ECO:0000313" key="2">
    <source>
        <dbReference type="EMBL" id="EFN59021.1"/>
    </source>
</evidence>
<dbReference type="eggNOG" id="KOG2914">
    <property type="taxonomic scope" value="Eukaryota"/>
</dbReference>
<dbReference type="RefSeq" id="XP_005851123.1">
    <property type="nucleotide sequence ID" value="XM_005851061.1"/>
</dbReference>
<dbReference type="Proteomes" id="UP000008141">
    <property type="component" value="Unassembled WGS sequence"/>
</dbReference>
<dbReference type="InterPro" id="IPR023214">
    <property type="entry name" value="HAD_sf"/>
</dbReference>
<dbReference type="PANTHER" id="PTHR42896:SF2">
    <property type="entry name" value="CBBY-LIKE PROTEIN"/>
    <property type="match status" value="1"/>
</dbReference>
<dbReference type="InterPro" id="IPR044999">
    <property type="entry name" value="CbbY-like"/>
</dbReference>
<evidence type="ECO:0000313" key="3">
    <source>
        <dbReference type="Proteomes" id="UP000008141"/>
    </source>
</evidence>
<accession>E1Z4A9</accession>
<organism evidence="3">
    <name type="scientific">Chlorella variabilis</name>
    <name type="common">Green alga</name>
    <dbReference type="NCBI Taxonomy" id="554065"/>
    <lineage>
        <taxon>Eukaryota</taxon>
        <taxon>Viridiplantae</taxon>
        <taxon>Chlorophyta</taxon>
        <taxon>core chlorophytes</taxon>
        <taxon>Trebouxiophyceae</taxon>
        <taxon>Chlorellales</taxon>
        <taxon>Chlorellaceae</taxon>
        <taxon>Chlorella clade</taxon>
        <taxon>Chlorella</taxon>
    </lineage>
</organism>
<feature type="region of interest" description="Disordered" evidence="1">
    <location>
        <begin position="41"/>
        <end position="61"/>
    </location>
</feature>
<keyword evidence="3" id="KW-1185">Reference proteome</keyword>
<feature type="region of interest" description="Disordered" evidence="1">
    <location>
        <begin position="214"/>
        <end position="239"/>
    </location>
</feature>
<feature type="compositionally biased region" description="Low complexity" evidence="1">
    <location>
        <begin position="45"/>
        <end position="61"/>
    </location>
</feature>
<dbReference type="AlphaFoldDB" id="E1Z4A9"/>
<dbReference type="InterPro" id="IPR036412">
    <property type="entry name" value="HAD-like_sf"/>
</dbReference>
<evidence type="ECO:0008006" key="4">
    <source>
        <dbReference type="Google" id="ProtNLM"/>
    </source>
</evidence>
<gene>
    <name evidence="2" type="ORF">CHLNCDRAFT_137701</name>
</gene>
<dbReference type="KEGG" id="cvr:CHLNCDRAFT_137701"/>
<dbReference type="GeneID" id="17358914"/>
<dbReference type="Gene3D" id="3.40.50.1000">
    <property type="entry name" value="HAD superfamily/HAD-like"/>
    <property type="match status" value="2"/>
</dbReference>
<dbReference type="OMA" id="CIRENDK"/>
<reference evidence="2 3" key="1">
    <citation type="journal article" date="2010" name="Plant Cell">
        <title>The Chlorella variabilis NC64A genome reveals adaptation to photosymbiosis, coevolution with viruses, and cryptic sex.</title>
        <authorList>
            <person name="Blanc G."/>
            <person name="Duncan G."/>
            <person name="Agarkova I."/>
            <person name="Borodovsky M."/>
            <person name="Gurnon J."/>
            <person name="Kuo A."/>
            <person name="Lindquist E."/>
            <person name="Lucas S."/>
            <person name="Pangilinan J."/>
            <person name="Polle J."/>
            <person name="Salamov A."/>
            <person name="Terry A."/>
            <person name="Yamada T."/>
            <person name="Dunigan D.D."/>
            <person name="Grigoriev I.V."/>
            <person name="Claverie J.M."/>
            <person name="Van Etten J.L."/>
        </authorList>
    </citation>
    <scope>NUCLEOTIDE SEQUENCE [LARGE SCALE GENOMIC DNA]</scope>
    <source>
        <strain evidence="2 3">NC64A</strain>
    </source>
</reference>
<dbReference type="PANTHER" id="PTHR42896">
    <property type="entry name" value="XYLULOSE-1,5-BISPHOSPHATE (XUBP) PHOSPHATASE"/>
    <property type="match status" value="1"/>
</dbReference>